<evidence type="ECO:0000313" key="3">
    <source>
        <dbReference type="Proteomes" id="UP000326903"/>
    </source>
</evidence>
<sequence>MASNKQSSFGKAFEKIHAFAKILICIAIATIVYFIIQIEHVDILSHLMIGWDTFSVCLIAMTWITFMITKPQEIRQQARVQDSSRSVIFITILIATLASFLAVLLLLVTKQKFKSEESFHLIIAVAGMILSWFLIHTIFTLRYAHIFYGDDEKNPTTHAGGLEFPEDEKPDYRDFAYFSFVLGMTFQVSDVQITSKALRRLAMWHGLLSFGYNTVMIALTINVIAGFGN</sequence>
<organism evidence="2 3">
    <name type="scientific">Ginsengibacter hankyongi</name>
    <dbReference type="NCBI Taxonomy" id="2607284"/>
    <lineage>
        <taxon>Bacteria</taxon>
        <taxon>Pseudomonadati</taxon>
        <taxon>Bacteroidota</taxon>
        <taxon>Chitinophagia</taxon>
        <taxon>Chitinophagales</taxon>
        <taxon>Chitinophagaceae</taxon>
        <taxon>Ginsengibacter</taxon>
    </lineage>
</organism>
<dbReference type="Pfam" id="PF07077">
    <property type="entry name" value="DUF1345"/>
    <property type="match status" value="1"/>
</dbReference>
<keyword evidence="1" id="KW-0472">Membrane</keyword>
<reference evidence="2 3" key="1">
    <citation type="submission" date="2019-09" db="EMBL/GenBank/DDBJ databases">
        <title>Draft genome sequence of Ginsengibacter sp. BR5-29.</title>
        <authorList>
            <person name="Im W.-T."/>
        </authorList>
    </citation>
    <scope>NUCLEOTIDE SEQUENCE [LARGE SCALE GENOMIC DNA]</scope>
    <source>
        <strain evidence="2 3">BR5-29</strain>
    </source>
</reference>
<feature type="transmembrane region" description="Helical" evidence="1">
    <location>
        <begin position="48"/>
        <end position="68"/>
    </location>
</feature>
<dbReference type="EMBL" id="VYQF01000008">
    <property type="protein sequence ID" value="KAA9036336.1"/>
    <property type="molecule type" value="Genomic_DNA"/>
</dbReference>
<evidence type="ECO:0000256" key="1">
    <source>
        <dbReference type="SAM" id="Phobius"/>
    </source>
</evidence>
<keyword evidence="3" id="KW-1185">Reference proteome</keyword>
<feature type="transmembrane region" description="Helical" evidence="1">
    <location>
        <begin position="88"/>
        <end position="107"/>
    </location>
</feature>
<proteinExistence type="predicted"/>
<accession>A0A5J5IFM2</accession>
<dbReference type="RefSeq" id="WP_150416459.1">
    <property type="nucleotide sequence ID" value="NZ_VYQF01000008.1"/>
</dbReference>
<feature type="transmembrane region" description="Helical" evidence="1">
    <location>
        <begin position="207"/>
        <end position="227"/>
    </location>
</feature>
<dbReference type="Proteomes" id="UP000326903">
    <property type="component" value="Unassembled WGS sequence"/>
</dbReference>
<feature type="transmembrane region" description="Helical" evidence="1">
    <location>
        <begin position="119"/>
        <end position="139"/>
    </location>
</feature>
<gene>
    <name evidence="2" type="ORF">FW778_19075</name>
</gene>
<keyword evidence="1" id="KW-0812">Transmembrane</keyword>
<protein>
    <submittedName>
        <fullName evidence="2">DUF1345 domain-containing protein</fullName>
    </submittedName>
</protein>
<dbReference type="InterPro" id="IPR009781">
    <property type="entry name" value="DUF1345"/>
</dbReference>
<keyword evidence="1" id="KW-1133">Transmembrane helix</keyword>
<comment type="caution">
    <text evidence="2">The sequence shown here is derived from an EMBL/GenBank/DDBJ whole genome shotgun (WGS) entry which is preliminary data.</text>
</comment>
<feature type="transmembrane region" description="Helical" evidence="1">
    <location>
        <begin position="16"/>
        <end position="36"/>
    </location>
</feature>
<evidence type="ECO:0000313" key="2">
    <source>
        <dbReference type="EMBL" id="KAA9036336.1"/>
    </source>
</evidence>
<name>A0A5J5IFM2_9BACT</name>
<dbReference type="AlphaFoldDB" id="A0A5J5IFM2"/>